<evidence type="ECO:0000313" key="2">
    <source>
        <dbReference type="Proteomes" id="UP000595437"/>
    </source>
</evidence>
<gene>
    <name evidence="1" type="ORF">FKW44_015655</name>
</gene>
<dbReference type="Proteomes" id="UP000595437">
    <property type="component" value="Chromosome 10"/>
</dbReference>
<accession>A0A7T8H0P5</accession>
<reference evidence="2" key="1">
    <citation type="submission" date="2021-01" db="EMBL/GenBank/DDBJ databases">
        <title>Caligus Genome Assembly.</title>
        <authorList>
            <person name="Gallardo-Escarate C."/>
        </authorList>
    </citation>
    <scope>NUCLEOTIDE SEQUENCE [LARGE SCALE GENOMIC DNA]</scope>
</reference>
<sequence>MIWLFSDEKNFSQDQVYIRQTHRWITSCPKDVPKVMKTQFPATVMVFRDVIPPYIFDSSLRANRDIYLDVMDQVVMP</sequence>
<protein>
    <submittedName>
        <fullName evidence="1">Uncharacterized protein</fullName>
    </submittedName>
</protein>
<dbReference type="AlphaFoldDB" id="A0A7T8H0P5"/>
<proteinExistence type="predicted"/>
<name>A0A7T8H0P5_CALRO</name>
<keyword evidence="2" id="KW-1185">Reference proteome</keyword>
<organism evidence="1 2">
    <name type="scientific">Caligus rogercresseyi</name>
    <name type="common">Sea louse</name>
    <dbReference type="NCBI Taxonomy" id="217165"/>
    <lineage>
        <taxon>Eukaryota</taxon>
        <taxon>Metazoa</taxon>
        <taxon>Ecdysozoa</taxon>
        <taxon>Arthropoda</taxon>
        <taxon>Crustacea</taxon>
        <taxon>Multicrustacea</taxon>
        <taxon>Hexanauplia</taxon>
        <taxon>Copepoda</taxon>
        <taxon>Siphonostomatoida</taxon>
        <taxon>Caligidae</taxon>
        <taxon>Caligus</taxon>
    </lineage>
</organism>
<evidence type="ECO:0000313" key="1">
    <source>
        <dbReference type="EMBL" id="QQP41327.1"/>
    </source>
</evidence>
<dbReference type="OrthoDB" id="9996331at2759"/>
<dbReference type="EMBL" id="CP045899">
    <property type="protein sequence ID" value="QQP41327.1"/>
    <property type="molecule type" value="Genomic_DNA"/>
</dbReference>